<name>A0AA36BE68_OCTVU</name>
<sequence>MYLEESEQIVGQSSQPCKIHLQKTCGDGDVEDGSENTEKFLGEVVDDGDDSGDSNIGNGVAADGLILLGVSVIYPEIRAGMKQKADPTDKLK</sequence>
<gene>
    <name evidence="1" type="ORF">OCTVUL_1B000306</name>
</gene>
<evidence type="ECO:0000313" key="2">
    <source>
        <dbReference type="Proteomes" id="UP001162480"/>
    </source>
</evidence>
<dbReference type="Proteomes" id="UP001162480">
    <property type="component" value="Chromosome 13"/>
</dbReference>
<evidence type="ECO:0000313" key="1">
    <source>
        <dbReference type="EMBL" id="CAI9731966.1"/>
    </source>
</evidence>
<accession>A0AA36BE68</accession>
<reference evidence="1" key="1">
    <citation type="submission" date="2023-08" db="EMBL/GenBank/DDBJ databases">
        <authorList>
            <person name="Alioto T."/>
            <person name="Alioto T."/>
            <person name="Gomez Garrido J."/>
        </authorList>
    </citation>
    <scope>NUCLEOTIDE SEQUENCE</scope>
</reference>
<proteinExistence type="predicted"/>
<dbReference type="AlphaFoldDB" id="A0AA36BE68"/>
<organism evidence="1 2">
    <name type="scientific">Octopus vulgaris</name>
    <name type="common">Common octopus</name>
    <dbReference type="NCBI Taxonomy" id="6645"/>
    <lineage>
        <taxon>Eukaryota</taxon>
        <taxon>Metazoa</taxon>
        <taxon>Spiralia</taxon>
        <taxon>Lophotrochozoa</taxon>
        <taxon>Mollusca</taxon>
        <taxon>Cephalopoda</taxon>
        <taxon>Coleoidea</taxon>
        <taxon>Octopodiformes</taxon>
        <taxon>Octopoda</taxon>
        <taxon>Incirrata</taxon>
        <taxon>Octopodidae</taxon>
        <taxon>Octopus</taxon>
    </lineage>
</organism>
<keyword evidence="2" id="KW-1185">Reference proteome</keyword>
<dbReference type="EMBL" id="OX597826">
    <property type="protein sequence ID" value="CAI9731966.1"/>
    <property type="molecule type" value="Genomic_DNA"/>
</dbReference>
<protein>
    <submittedName>
        <fullName evidence="1">Uncharacterized protein</fullName>
    </submittedName>
</protein>